<dbReference type="EMBL" id="FNID01000007">
    <property type="protein sequence ID" value="SDM90153.1"/>
    <property type="molecule type" value="Genomic_DNA"/>
</dbReference>
<name>A0A1G9X175_9FIRM</name>
<dbReference type="AlphaFoldDB" id="A0A1G9X175"/>
<organism evidence="1 2">
    <name type="scientific">Acetanaerobacterium elongatum</name>
    <dbReference type="NCBI Taxonomy" id="258515"/>
    <lineage>
        <taxon>Bacteria</taxon>
        <taxon>Bacillati</taxon>
        <taxon>Bacillota</taxon>
        <taxon>Clostridia</taxon>
        <taxon>Eubacteriales</taxon>
        <taxon>Oscillospiraceae</taxon>
        <taxon>Acetanaerobacterium</taxon>
    </lineage>
</organism>
<keyword evidence="2" id="KW-1185">Reference proteome</keyword>
<dbReference type="STRING" id="258515.SAMN05192585_10750"/>
<dbReference type="Proteomes" id="UP000199182">
    <property type="component" value="Unassembled WGS sequence"/>
</dbReference>
<accession>A0A1G9X175</accession>
<reference evidence="1 2" key="1">
    <citation type="submission" date="2016-10" db="EMBL/GenBank/DDBJ databases">
        <authorList>
            <person name="de Groot N.N."/>
        </authorList>
    </citation>
    <scope>NUCLEOTIDE SEQUENCE [LARGE SCALE GENOMIC DNA]</scope>
    <source>
        <strain evidence="1 2">CGMCC 1.5012</strain>
    </source>
</reference>
<proteinExistence type="predicted"/>
<sequence length="121" mass="13601">MEILIRSRFENVETAEICVKRIREAHLRVKEITLLPPKYLQEDRASAEDILPLMNNIYPGTVRYGNGLFGMVAGDGAHREKDTESDVFSSDATVDIVADAFDEDRIRSIIINSGGRDTVVY</sequence>
<evidence type="ECO:0000313" key="2">
    <source>
        <dbReference type="Proteomes" id="UP000199182"/>
    </source>
</evidence>
<protein>
    <submittedName>
        <fullName evidence="1">Uncharacterized protein</fullName>
    </submittedName>
</protein>
<evidence type="ECO:0000313" key="1">
    <source>
        <dbReference type="EMBL" id="SDM90153.1"/>
    </source>
</evidence>
<gene>
    <name evidence="1" type="ORF">SAMN05192585_10750</name>
</gene>
<dbReference type="RefSeq" id="WP_092638590.1">
    <property type="nucleotide sequence ID" value="NZ_FNID01000007.1"/>
</dbReference>